<protein>
    <submittedName>
        <fullName evidence="1">Uncharacterized protein</fullName>
    </submittedName>
</protein>
<accession>A0ABR7XFI8</accession>
<dbReference type="Proteomes" id="UP000625551">
    <property type="component" value="Unassembled WGS sequence"/>
</dbReference>
<organism evidence="1 2">
    <name type="scientific">Pontibacter aquaedesilientis</name>
    <dbReference type="NCBI Taxonomy" id="2766980"/>
    <lineage>
        <taxon>Bacteria</taxon>
        <taxon>Pseudomonadati</taxon>
        <taxon>Bacteroidota</taxon>
        <taxon>Cytophagia</taxon>
        <taxon>Cytophagales</taxon>
        <taxon>Hymenobacteraceae</taxon>
        <taxon>Pontibacter</taxon>
    </lineage>
</organism>
<name>A0ABR7XFI8_9BACT</name>
<proteinExistence type="predicted"/>
<dbReference type="RefSeq" id="WP_191183184.1">
    <property type="nucleotide sequence ID" value="NZ_JACXAJ010000002.1"/>
</dbReference>
<sequence length="103" mass="10781">MSITGKEGGPIDLATAKQWTANYRSSGKGSVNCHIFGKETIELLLQQEGCVGISIYYAHDDQGQQQLLLVGVDAEGNTQTGGSILDHSKVCPPDCGSAGELDG</sequence>
<evidence type="ECO:0000313" key="2">
    <source>
        <dbReference type="Proteomes" id="UP000625551"/>
    </source>
</evidence>
<reference evidence="1 2" key="1">
    <citation type="submission" date="2020-09" db="EMBL/GenBank/DDBJ databases">
        <title>Genome sequencing and assembly of Pontibacter sp.</title>
        <authorList>
            <person name="Chhetri G."/>
        </authorList>
    </citation>
    <scope>NUCLEOTIDE SEQUENCE [LARGE SCALE GENOMIC DNA]</scope>
    <source>
        <strain evidence="1 2">JH31</strain>
    </source>
</reference>
<dbReference type="EMBL" id="JACXAJ010000002">
    <property type="protein sequence ID" value="MBD1397057.1"/>
    <property type="molecule type" value="Genomic_DNA"/>
</dbReference>
<comment type="caution">
    <text evidence="1">The sequence shown here is derived from an EMBL/GenBank/DDBJ whole genome shotgun (WGS) entry which is preliminary data.</text>
</comment>
<keyword evidence="2" id="KW-1185">Reference proteome</keyword>
<gene>
    <name evidence="1" type="ORF">H9Q13_07755</name>
</gene>
<evidence type="ECO:0000313" key="1">
    <source>
        <dbReference type="EMBL" id="MBD1397057.1"/>
    </source>
</evidence>